<comment type="catalytic activity">
    <reaction evidence="1">
        <text>ATP + protein L-histidine = ADP + protein N-phospho-L-histidine.</text>
        <dbReference type="EC" id="2.7.13.3"/>
    </reaction>
</comment>
<keyword evidence="9" id="KW-1185">Reference proteome</keyword>
<evidence type="ECO:0000256" key="4">
    <source>
        <dbReference type="ARBA" id="ARBA00022679"/>
    </source>
</evidence>
<gene>
    <name evidence="8" type="ORF">UXQ13_12045</name>
</gene>
<dbReference type="InterPro" id="IPR050980">
    <property type="entry name" value="2C_sensor_his_kinase"/>
</dbReference>
<evidence type="ECO:0000256" key="2">
    <source>
        <dbReference type="ARBA" id="ARBA00012438"/>
    </source>
</evidence>
<sequence>MTITGDTTTGRSRTGFLRRLRRRPVDPVVVTEEEALVRALCHDLGTPLASLHALLGHLAREGADADPVAELALAQADSLVSMLRTASATGGALPAGGWPRALVDVVRASLQASGLPAGQVRLDVEPAAAEVPVGDARVQRILTNLLENAHRHGAGRPVEVAADVREGWVQLVVTQPGVPDRVVEHLQARRPPGDLTGLGLWSVQRQARELGGRVTCRRGPAGLGVVVDLPDR</sequence>
<evidence type="ECO:0000256" key="6">
    <source>
        <dbReference type="ARBA" id="ARBA00023012"/>
    </source>
</evidence>
<dbReference type="GO" id="GO:0016301">
    <property type="term" value="F:kinase activity"/>
    <property type="evidence" value="ECO:0007669"/>
    <property type="project" value="UniProtKB-KW"/>
</dbReference>
<organism evidence="8 9">
    <name type="scientific">Klenkia terrae</name>
    <dbReference type="NCBI Taxonomy" id="1052259"/>
    <lineage>
        <taxon>Bacteria</taxon>
        <taxon>Bacillati</taxon>
        <taxon>Actinomycetota</taxon>
        <taxon>Actinomycetes</taxon>
        <taxon>Geodermatophilales</taxon>
        <taxon>Geodermatophilaceae</taxon>
        <taxon>Klenkia</taxon>
    </lineage>
</organism>
<feature type="domain" description="Histidine kinase" evidence="7">
    <location>
        <begin position="39"/>
        <end position="232"/>
    </location>
</feature>
<dbReference type="InterPro" id="IPR003661">
    <property type="entry name" value="HisK_dim/P_dom"/>
</dbReference>
<dbReference type="EC" id="2.7.13.3" evidence="2"/>
<comment type="caution">
    <text evidence="8">The sequence shown here is derived from an EMBL/GenBank/DDBJ whole genome shotgun (WGS) entry which is preliminary data.</text>
</comment>
<accession>A0ABU8E6D3</accession>
<keyword evidence="6" id="KW-0902">Two-component regulatory system</keyword>
<evidence type="ECO:0000313" key="8">
    <source>
        <dbReference type="EMBL" id="MEI4279197.1"/>
    </source>
</evidence>
<dbReference type="PROSITE" id="PS50109">
    <property type="entry name" value="HIS_KIN"/>
    <property type="match status" value="1"/>
</dbReference>
<dbReference type="SUPFAM" id="SSF55874">
    <property type="entry name" value="ATPase domain of HSP90 chaperone/DNA topoisomerase II/histidine kinase"/>
    <property type="match status" value="1"/>
</dbReference>
<dbReference type="RefSeq" id="WP_225235565.1">
    <property type="nucleotide sequence ID" value="NZ_JBAPLV010000012.1"/>
</dbReference>
<evidence type="ECO:0000256" key="5">
    <source>
        <dbReference type="ARBA" id="ARBA00022777"/>
    </source>
</evidence>
<dbReference type="Gene3D" id="3.30.565.10">
    <property type="entry name" value="Histidine kinase-like ATPase, C-terminal domain"/>
    <property type="match status" value="1"/>
</dbReference>
<dbReference type="Pfam" id="PF02518">
    <property type="entry name" value="HATPase_c"/>
    <property type="match status" value="1"/>
</dbReference>
<dbReference type="InterPro" id="IPR036890">
    <property type="entry name" value="HATPase_C_sf"/>
</dbReference>
<dbReference type="SMART" id="SM00387">
    <property type="entry name" value="HATPase_c"/>
    <property type="match status" value="1"/>
</dbReference>
<keyword evidence="5 8" id="KW-0418">Kinase</keyword>
<evidence type="ECO:0000313" key="9">
    <source>
        <dbReference type="Proteomes" id="UP001373496"/>
    </source>
</evidence>
<dbReference type="EMBL" id="JBAPLV010000012">
    <property type="protein sequence ID" value="MEI4279197.1"/>
    <property type="molecule type" value="Genomic_DNA"/>
</dbReference>
<evidence type="ECO:0000259" key="7">
    <source>
        <dbReference type="PROSITE" id="PS50109"/>
    </source>
</evidence>
<keyword evidence="4" id="KW-0808">Transferase</keyword>
<evidence type="ECO:0000256" key="1">
    <source>
        <dbReference type="ARBA" id="ARBA00000085"/>
    </source>
</evidence>
<keyword evidence="3" id="KW-0597">Phosphoprotein</keyword>
<reference evidence="8 9" key="1">
    <citation type="submission" date="2024-03" db="EMBL/GenBank/DDBJ databases">
        <title>Draft genome sequence of Klenkia terrae.</title>
        <authorList>
            <person name="Duangmal K."/>
            <person name="Chantavorakit T."/>
        </authorList>
    </citation>
    <scope>NUCLEOTIDE SEQUENCE [LARGE SCALE GENOMIC DNA]</scope>
    <source>
        <strain evidence="8 9">JCM 17786</strain>
    </source>
</reference>
<proteinExistence type="predicted"/>
<evidence type="ECO:0000256" key="3">
    <source>
        <dbReference type="ARBA" id="ARBA00022553"/>
    </source>
</evidence>
<dbReference type="Proteomes" id="UP001373496">
    <property type="component" value="Unassembled WGS sequence"/>
</dbReference>
<dbReference type="CDD" id="cd00082">
    <property type="entry name" value="HisKA"/>
    <property type="match status" value="1"/>
</dbReference>
<protein>
    <recommendedName>
        <fullName evidence="2">histidine kinase</fullName>
        <ecNumber evidence="2">2.7.13.3</ecNumber>
    </recommendedName>
</protein>
<name>A0ABU8E6D3_9ACTN</name>
<dbReference type="PANTHER" id="PTHR44936">
    <property type="entry name" value="SENSOR PROTEIN CREC"/>
    <property type="match status" value="1"/>
</dbReference>
<dbReference type="InterPro" id="IPR005467">
    <property type="entry name" value="His_kinase_dom"/>
</dbReference>
<dbReference type="PANTHER" id="PTHR44936:SF9">
    <property type="entry name" value="SENSOR PROTEIN CREC"/>
    <property type="match status" value="1"/>
</dbReference>
<dbReference type="InterPro" id="IPR003594">
    <property type="entry name" value="HATPase_dom"/>
</dbReference>